<gene>
    <name evidence="3" type="ORF">CNX65_21395</name>
</gene>
<evidence type="ECO:0000313" key="4">
    <source>
        <dbReference type="Proteomes" id="UP000218505"/>
    </source>
</evidence>
<feature type="region of interest" description="Disordered" evidence="1">
    <location>
        <begin position="311"/>
        <end position="340"/>
    </location>
</feature>
<dbReference type="EMBL" id="CP023445">
    <property type="protein sequence ID" value="ATE55523.1"/>
    <property type="molecule type" value="Genomic_DNA"/>
</dbReference>
<organism evidence="3 4">
    <name type="scientific">Actinosynnema pretiosum</name>
    <dbReference type="NCBI Taxonomy" id="42197"/>
    <lineage>
        <taxon>Bacteria</taxon>
        <taxon>Bacillati</taxon>
        <taxon>Actinomycetota</taxon>
        <taxon>Actinomycetes</taxon>
        <taxon>Pseudonocardiales</taxon>
        <taxon>Pseudonocardiaceae</taxon>
        <taxon>Actinosynnema</taxon>
    </lineage>
</organism>
<evidence type="ECO:0000256" key="2">
    <source>
        <dbReference type="SAM" id="SignalP"/>
    </source>
</evidence>
<accession>A0A290Z971</accession>
<feature type="signal peptide" evidence="2">
    <location>
        <begin position="1"/>
        <end position="33"/>
    </location>
</feature>
<keyword evidence="2" id="KW-0732">Signal</keyword>
<keyword evidence="4" id="KW-1185">Reference proteome</keyword>
<feature type="region of interest" description="Disordered" evidence="1">
    <location>
        <begin position="34"/>
        <end position="63"/>
    </location>
</feature>
<feature type="chain" id="PRO_5013126859" evidence="2">
    <location>
        <begin position="34"/>
        <end position="780"/>
    </location>
</feature>
<proteinExistence type="predicted"/>
<protein>
    <submittedName>
        <fullName evidence="3">Uncharacterized protein</fullName>
    </submittedName>
</protein>
<dbReference type="AlphaFoldDB" id="A0A290Z971"/>
<reference evidence="3" key="1">
    <citation type="submission" date="2017-09" db="EMBL/GenBank/DDBJ databases">
        <title>Complete Genome Sequence of ansamitocin-producing Bacterium Actinosynnema pretiosum X47.</title>
        <authorList>
            <person name="Cao G."/>
            <person name="Zong G."/>
            <person name="Zhong C."/>
            <person name="Fu J."/>
        </authorList>
    </citation>
    <scope>NUCLEOTIDE SEQUENCE [LARGE SCALE GENOMIC DNA]</scope>
    <source>
        <strain evidence="3">X47</strain>
    </source>
</reference>
<feature type="compositionally biased region" description="Polar residues" evidence="1">
    <location>
        <begin position="312"/>
        <end position="325"/>
    </location>
</feature>
<dbReference type="SUPFAM" id="SSF49299">
    <property type="entry name" value="PKD domain"/>
    <property type="match status" value="1"/>
</dbReference>
<dbReference type="Proteomes" id="UP000218505">
    <property type="component" value="Chromosome"/>
</dbReference>
<name>A0A290Z971_9PSEU</name>
<dbReference type="InterPro" id="IPR035986">
    <property type="entry name" value="PKD_dom_sf"/>
</dbReference>
<sequence length="780" mass="83202">MGPSGRPRRALRTGLLVTALLGSLVTAAGTASAAPSSYYRHPSTRVTVDSASPDTSDASADARTGTWVDEAGTSHTGKSYLTYDLTSYLRADVLSANIELVERSVADCSAPRATEVWVVEPTGPITWANQPPELTRLEPAPQAGECPGYPAWSAHDAVARAVAEGRSSLTVVVRVAEEHQADPSRSRVHGLAGSPLRGAYNHPPDTPTNLFVEHYECGAVPYITTGRPVVSATTRDVNGGARTGQLAFWPVAEPGRRVEVTMDDYSSRLWGHFPEGMVQDGGTYAFAARSDDGLAKSAWSEPCEFTADLVRPSQTPKISSTTFPENSGPPGDGAQGSPGDFTFDALGDEQIVAFEYSGTGIDGGRVAADRPGGRATVMITPTRDALNDIQVVGVDRAGWRSPGALYRYWVRATEPYATDPYFEIGAPTDVELTARLDDAVAFGYRLDGGEEKALPVGPDRKGVITLAFPEPTPDYSGHTLEVWTTNARGERSGVLRRTFTVNQVVPSIYPRPWSGLVGEKRVITFEPWSRDDVVSYAYRIGDGPEQFVPAVADGTATVEHTPTAKGTFAIRAVSINSAGYRSGVANSRLRAEAPAPTVTSAEYPGGDDNGGPGVEGVFTLSSPQLPVVSYRYSFNGGQERTVPAGPDGTAVIRWAPPKPDHHSLSVVGVTASGVVTDSRSHSFRVRKLPPTVTSPQFPEGGTPTARVGEPIRFVVTPALAGSTEVLWRDRDSDPGTVVPVGPEGTAVFDLVPTSSYFRMSFWSRKADGTLSGELLRTYWF</sequence>
<evidence type="ECO:0000313" key="3">
    <source>
        <dbReference type="EMBL" id="ATE55523.1"/>
    </source>
</evidence>
<feature type="compositionally biased region" description="Low complexity" evidence="1">
    <location>
        <begin position="49"/>
        <end position="62"/>
    </location>
</feature>
<dbReference type="RefSeq" id="WP_096495355.1">
    <property type="nucleotide sequence ID" value="NZ_CP023445.1"/>
</dbReference>
<evidence type="ECO:0000256" key="1">
    <source>
        <dbReference type="SAM" id="MobiDB-lite"/>
    </source>
</evidence>
<dbReference type="KEGG" id="apre:CNX65_21395"/>